<dbReference type="GO" id="GO:0036297">
    <property type="term" value="P:interstrand cross-link repair"/>
    <property type="evidence" value="ECO:0007669"/>
    <property type="project" value="TreeGrafter"/>
</dbReference>
<dbReference type="GO" id="GO:0043138">
    <property type="term" value="F:3'-5' DNA helicase activity"/>
    <property type="evidence" value="ECO:0007669"/>
    <property type="project" value="TreeGrafter"/>
</dbReference>
<dbReference type="RefSeq" id="WP_074758856.1">
    <property type="nucleotide sequence ID" value="NZ_FOGJ01000041.1"/>
</dbReference>
<keyword evidence="2" id="KW-0067">ATP-binding</keyword>
<dbReference type="GO" id="GO:0005524">
    <property type="term" value="F:ATP binding"/>
    <property type="evidence" value="ECO:0007669"/>
    <property type="project" value="UniProtKB-KW"/>
</dbReference>
<dbReference type="InterPro" id="IPR011545">
    <property type="entry name" value="DEAD/DEAH_box_helicase_dom"/>
</dbReference>
<dbReference type="SMART" id="SM00487">
    <property type="entry name" value="DEXDc"/>
    <property type="match status" value="1"/>
</dbReference>
<keyword evidence="6" id="KW-0378">Hydrolase</keyword>
<feature type="domain" description="Helicase ATP-binding" evidence="4">
    <location>
        <begin position="103"/>
        <end position="317"/>
    </location>
</feature>
<dbReference type="PROSITE" id="PS51192">
    <property type="entry name" value="HELICASE_ATP_BIND_1"/>
    <property type="match status" value="1"/>
</dbReference>
<keyword evidence="1" id="KW-0547">Nucleotide-binding</keyword>
<evidence type="ECO:0000256" key="2">
    <source>
        <dbReference type="ARBA" id="ARBA00022840"/>
    </source>
</evidence>
<dbReference type="InterPro" id="IPR027417">
    <property type="entry name" value="P-loop_NTPase"/>
</dbReference>
<dbReference type="PANTHER" id="PTHR47957">
    <property type="entry name" value="ATP-DEPENDENT HELICASE HRQ1"/>
    <property type="match status" value="1"/>
</dbReference>
<dbReference type="GO" id="GO:0006289">
    <property type="term" value="P:nucleotide-excision repair"/>
    <property type="evidence" value="ECO:0007669"/>
    <property type="project" value="TreeGrafter"/>
</dbReference>
<proteinExistence type="predicted"/>
<dbReference type="PROSITE" id="PS51194">
    <property type="entry name" value="HELICASE_CTER"/>
    <property type="match status" value="1"/>
</dbReference>
<evidence type="ECO:0000313" key="6">
    <source>
        <dbReference type="EMBL" id="SES40400.1"/>
    </source>
</evidence>
<evidence type="ECO:0000259" key="5">
    <source>
        <dbReference type="PROSITE" id="PS51194"/>
    </source>
</evidence>
<dbReference type="Proteomes" id="UP000182584">
    <property type="component" value="Unassembled WGS sequence"/>
</dbReference>
<gene>
    <name evidence="6" type="ORF">SAMN04487884_1415</name>
</gene>
<reference evidence="6 7" key="1">
    <citation type="submission" date="2016-10" db="EMBL/GenBank/DDBJ databases">
        <authorList>
            <person name="de Groot N.N."/>
        </authorList>
    </citation>
    <scope>NUCLEOTIDE SEQUENCE [LARGE SCALE GENOMIC DNA]</scope>
    <source>
        <strain evidence="6 7">AR40</strain>
    </source>
</reference>
<dbReference type="InterPro" id="IPR014001">
    <property type="entry name" value="Helicase_ATP-bd"/>
</dbReference>
<dbReference type="OrthoDB" id="9774462at2"/>
<dbReference type="InterPro" id="IPR001650">
    <property type="entry name" value="Helicase_C-like"/>
</dbReference>
<evidence type="ECO:0000313" key="7">
    <source>
        <dbReference type="Proteomes" id="UP000182584"/>
    </source>
</evidence>
<dbReference type="InterPro" id="IPR006595">
    <property type="entry name" value="CTLH_C"/>
</dbReference>
<evidence type="ECO:0000259" key="3">
    <source>
        <dbReference type="PROSITE" id="PS50897"/>
    </source>
</evidence>
<feature type="domain" description="CTLH" evidence="3">
    <location>
        <begin position="55"/>
        <end position="113"/>
    </location>
</feature>
<accession>A0A1H9X2N7</accession>
<dbReference type="Pfam" id="PF00270">
    <property type="entry name" value="DEAD"/>
    <property type="match status" value="1"/>
</dbReference>
<dbReference type="EMBL" id="FOGJ01000041">
    <property type="protein sequence ID" value="SES40400.1"/>
    <property type="molecule type" value="Genomic_DNA"/>
</dbReference>
<dbReference type="PROSITE" id="PS50897">
    <property type="entry name" value="CTLH"/>
    <property type="match status" value="1"/>
</dbReference>
<protein>
    <submittedName>
        <fullName evidence="6">Helicase conserved C-terminal domain-containing protein</fullName>
    </submittedName>
</protein>
<keyword evidence="6" id="KW-0347">Helicase</keyword>
<dbReference type="Pfam" id="PF00271">
    <property type="entry name" value="Helicase_C"/>
    <property type="match status" value="1"/>
</dbReference>
<dbReference type="PANTHER" id="PTHR47957:SF3">
    <property type="entry name" value="ATP-DEPENDENT HELICASE HRQ1"/>
    <property type="match status" value="1"/>
</dbReference>
<sequence length="1726" mass="196220">MFSPIEASQNIKDEFSGYISTSFHLADKDYAKQFTQALSEEGAIAKGPYLDIGDSFKSGESIEDLIGRGDASPLFRELEGNIPDGDKEIKIYRKLYLHQQKAIEKTNAGKNLVVTTGTGSGKTECFIIPILNHLLKEKEAGTLNDGVRAILIYPMNALANDQMKRLRATLKNYEDITFGVYNSSTQQKEADGISEYGRIFKDETGKPLKPLKNEVISRDTMQRKPPHILVTNYAMLEYMLLRPNDDKVFSGAQLRFLVLDEAHIYRGATGIETSLLLRRLKARISDPTKVLHILTSATLGGKEANADIVTFASRLCEAEFSEDDIIRSTTQSPILPDEEYNVPMELFAELADPDDSLNNILKKYNVPFDESMSDAEIIYDLCIHTKAYKVLRQCAVKPFTVKELTNLMNEVMKIDEEDVVNLINVAVKAEKNKTALIKARYHMFARALEGAYITLKPTKKLFLRRNNYYTVGQDNWKIYEAAVCDDCGRVGIVGKTVNDRLEFIGNRFDEEAEYYLIKEKGEELLDDDDEADDEEIGKNDYLICPQCGEIHHKSLMYDFKCKHDKSALVNLVLSERKGTRNEPKCPCCNFGHMKNFYLGYDAATAVLGTSLFEQLPESEVKLETKVVEETPSSSLFAPVVSAKANLDIIKRKRQFLAFSDSRGEAAFFACYMTSFYEEFLRRRGIWNVVKANSKSMNDHPWEISTLVDELTSYFDTNRTFAEPGDKGNENLTPISQRQAWIAVLNEMVNARRSTSLVSLGIINFTYKGNAGPIMAGVAQKYNQSVEDMVALFNLLVMDIVYSGAIEGGTTLTNDEREYIYYTAKPRRFTKCKEANNSEKNTNYLNGWIPRTRPNGKMFHNGRVTRVAKSLGIPDTEAKSLLEDYWTAVLSQGEFALTPVGDGEYYISTDKFQVTSGTENTPIYVCEKCGKTTMFSDKHQCVSVKCDGKLHQISHEELIKDNHFARLYSSEMMQPLHIKEHTAQLGRAEQQAYQEMFVNKDINALSCSTTFEMGVDVGDLETVYLRNMPPSPSNYVQRAGRAGRSIHAAAYSLTYAKLSSHDFTYFEKPERMITGKIGVPLFSIENEKVVARHIYAVALSAFFSENEDVYNKNDADVFLNQDGYERFVSFLNSKPDELRIILEASIPENLHHRMGINDFSWIEGLIGSDGVLTVAVEEFRRIVEYYEKEFKKLKKTDTQAAARCERKLQDYRKSKDDKKGRNELIEFLVRNNVLPKYGFPVDTVELHQNMDSQQDKKLQMVRDLQLAIAEYAPDAQVVADGKLYTSRYIRKLPQTTGQDWEVVYIAQCSEPSCKTWNHRITEPSKEGEKCVSCGSIIEKSKWKKAIEPRKGFIADAKPTDVPLRKPDKSYRSDDYYIGDPQRQVMKKRTFQVNGLSKYQMETSTNDSLMVVCSDDFYVCDKCGYSESASENRSNKDFNSFTSYIERPNHLAPWGKKCSGRLYKNKLCHSFKTDVVRLVFGTSRAKNQATMLSVMYALLEATSNVLDIERTDIKGCLHKVKYEGSMIYSIVLYDAVAGGAGHVRRMVTEDGAVFQAIIKKAIGITKGCSCNPSCYNCLRNYYNQKIHDLLNRVEAYTFLEEYLGDVVEISEGEFEKKRVKASGKYAEDKISIQSKHDCASYRDWNEFSFMIPDQYAELFSEFDTRIPLPSEAYREFNILGTDVTAEALFVWNDQKIMVFEDDNDKVEIEGWKAFHCNEIVINDFMALF</sequence>
<name>A0A1H9X2N7_BUTFI</name>
<feature type="domain" description="Helicase C-terminal" evidence="5">
    <location>
        <begin position="948"/>
        <end position="1089"/>
    </location>
</feature>
<dbReference type="GO" id="GO:0003676">
    <property type="term" value="F:nucleic acid binding"/>
    <property type="evidence" value="ECO:0007669"/>
    <property type="project" value="InterPro"/>
</dbReference>
<dbReference type="InterPro" id="IPR018973">
    <property type="entry name" value="MZB"/>
</dbReference>
<evidence type="ECO:0000256" key="1">
    <source>
        <dbReference type="ARBA" id="ARBA00022741"/>
    </source>
</evidence>
<dbReference type="Pfam" id="PF09369">
    <property type="entry name" value="MZB"/>
    <property type="match status" value="1"/>
</dbReference>
<dbReference type="SMART" id="SM00490">
    <property type="entry name" value="HELICc"/>
    <property type="match status" value="1"/>
</dbReference>
<organism evidence="6 7">
    <name type="scientific">Butyrivibrio fibrisolvens</name>
    <dbReference type="NCBI Taxonomy" id="831"/>
    <lineage>
        <taxon>Bacteria</taxon>
        <taxon>Bacillati</taxon>
        <taxon>Bacillota</taxon>
        <taxon>Clostridia</taxon>
        <taxon>Lachnospirales</taxon>
        <taxon>Lachnospiraceae</taxon>
        <taxon>Butyrivibrio</taxon>
    </lineage>
</organism>
<dbReference type="SUPFAM" id="SSF52540">
    <property type="entry name" value="P-loop containing nucleoside triphosphate hydrolases"/>
    <property type="match status" value="2"/>
</dbReference>
<dbReference type="Gene3D" id="3.40.50.300">
    <property type="entry name" value="P-loop containing nucleotide triphosphate hydrolases"/>
    <property type="match status" value="2"/>
</dbReference>
<evidence type="ECO:0000259" key="4">
    <source>
        <dbReference type="PROSITE" id="PS51192"/>
    </source>
</evidence>